<dbReference type="GO" id="GO:0006508">
    <property type="term" value="P:proteolysis"/>
    <property type="evidence" value="ECO:0007669"/>
    <property type="project" value="UniProtKB-KW"/>
</dbReference>
<dbReference type="InterPro" id="IPR036034">
    <property type="entry name" value="PDZ_sf"/>
</dbReference>
<dbReference type="InterPro" id="IPR004447">
    <property type="entry name" value="Peptidase_S41A"/>
</dbReference>
<dbReference type="SUPFAM" id="SSF50156">
    <property type="entry name" value="PDZ domain-like"/>
    <property type="match status" value="1"/>
</dbReference>
<dbReference type="SMART" id="SM00228">
    <property type="entry name" value="PDZ"/>
    <property type="match status" value="1"/>
</dbReference>
<keyword evidence="5" id="KW-0732">Signal</keyword>
<dbReference type="Proteomes" id="UP000000739">
    <property type="component" value="Chromosome"/>
</dbReference>
<reference evidence="7 8" key="1">
    <citation type="journal article" date="2012" name="Environ. Microbiol.">
        <title>The genome sequence of Desulfatibacillum alkenivorans AK-01: a blueprint for anaerobic alkane oxidation.</title>
        <authorList>
            <person name="Callaghan A.V."/>
            <person name="Morris B.E."/>
            <person name="Pereira I.A."/>
            <person name="McInerney M.J."/>
            <person name="Austin R.N."/>
            <person name="Groves J.T."/>
            <person name="Kukor J.J."/>
            <person name="Suflita J.M."/>
            <person name="Young L.Y."/>
            <person name="Zylstra G.J."/>
            <person name="Wawrik B."/>
        </authorList>
    </citation>
    <scope>NUCLEOTIDE SEQUENCE [LARGE SCALE GENOMIC DNA]</scope>
    <source>
        <strain evidence="7 8">AK-01</strain>
    </source>
</reference>
<sequence length="406" mass="44793">MTIRKRPLVFLVAAISILLIACPSPAGTDSAFEPLFPIELKHDFPQAQKTFQEAKDLILANYYTAGISEDALYWAAIQGMLRYISPPKNPELAKIWTAEQYEHILESLTGVQVSLGFQSTFKPKEGSLDVEEVSPGSPAADILQPLDRILRINKTPLKGKSVAEVQALLAGEEGDQVELTVNRDIKIFNVTLTHEKVEAENVKATPLDNSVALLEIKRFSAGLSDKLAEELGALEEQGITRLIIDMRDNPGGVFMQALACAELFLPEKAVVLRTLKRDTQKANYISNNKNPFNFECIILVNQRTASSAEILAASLRDNGKAVIVGTRTYGKGVFEKTFTLENGCRLKFITGAMYSPGMQSWQGRGLAPDFLVEQDEKTLAALRKLPPAQRMKKDVALITAHKLLLR</sequence>
<dbReference type="Pfam" id="PF03572">
    <property type="entry name" value="Peptidase_S41"/>
    <property type="match status" value="1"/>
</dbReference>
<dbReference type="PANTHER" id="PTHR32060:SF30">
    <property type="entry name" value="CARBOXY-TERMINAL PROCESSING PROTEASE CTPA"/>
    <property type="match status" value="1"/>
</dbReference>
<dbReference type="PROSITE" id="PS51257">
    <property type="entry name" value="PROKAR_LIPOPROTEIN"/>
    <property type="match status" value="1"/>
</dbReference>
<dbReference type="Pfam" id="PF17820">
    <property type="entry name" value="PDZ_6"/>
    <property type="match status" value="1"/>
</dbReference>
<evidence type="ECO:0000256" key="1">
    <source>
        <dbReference type="ARBA" id="ARBA00009179"/>
    </source>
</evidence>
<dbReference type="KEGG" id="dal:Dalk_3905"/>
<accession>B8FJC2</accession>
<comment type="similarity">
    <text evidence="1">Belongs to the peptidase S41A family.</text>
</comment>
<keyword evidence="2" id="KW-0645">Protease</keyword>
<dbReference type="GO" id="GO:0004252">
    <property type="term" value="F:serine-type endopeptidase activity"/>
    <property type="evidence" value="ECO:0007669"/>
    <property type="project" value="UniProtKB-EC"/>
</dbReference>
<evidence type="ECO:0000313" key="7">
    <source>
        <dbReference type="EMBL" id="ACL05591.1"/>
    </source>
</evidence>
<dbReference type="eggNOG" id="COG0793">
    <property type="taxonomic scope" value="Bacteria"/>
</dbReference>
<keyword evidence="8" id="KW-1185">Reference proteome</keyword>
<feature type="domain" description="PDZ" evidence="6">
    <location>
        <begin position="110"/>
        <end position="169"/>
    </location>
</feature>
<dbReference type="PROSITE" id="PS50106">
    <property type="entry name" value="PDZ"/>
    <property type="match status" value="1"/>
</dbReference>
<gene>
    <name evidence="7" type="ordered locus">Dalk_3905</name>
</gene>
<dbReference type="SMART" id="SM00245">
    <property type="entry name" value="TSPc"/>
    <property type="match status" value="1"/>
</dbReference>
<dbReference type="InterPro" id="IPR041489">
    <property type="entry name" value="PDZ_6"/>
</dbReference>
<evidence type="ECO:0000256" key="5">
    <source>
        <dbReference type="SAM" id="SignalP"/>
    </source>
</evidence>
<organism evidence="7 8">
    <name type="scientific">Desulfatibacillum aliphaticivorans</name>
    <dbReference type="NCBI Taxonomy" id="218208"/>
    <lineage>
        <taxon>Bacteria</taxon>
        <taxon>Pseudomonadati</taxon>
        <taxon>Thermodesulfobacteriota</taxon>
        <taxon>Desulfobacteria</taxon>
        <taxon>Desulfobacterales</taxon>
        <taxon>Desulfatibacillaceae</taxon>
        <taxon>Desulfatibacillum</taxon>
    </lineage>
</organism>
<evidence type="ECO:0000256" key="2">
    <source>
        <dbReference type="ARBA" id="ARBA00022670"/>
    </source>
</evidence>
<dbReference type="InterPro" id="IPR029045">
    <property type="entry name" value="ClpP/crotonase-like_dom_sf"/>
</dbReference>
<dbReference type="Gene3D" id="2.30.42.10">
    <property type="match status" value="1"/>
</dbReference>
<proteinExistence type="inferred from homology"/>
<evidence type="ECO:0000259" key="6">
    <source>
        <dbReference type="PROSITE" id="PS50106"/>
    </source>
</evidence>
<dbReference type="CDD" id="cd07560">
    <property type="entry name" value="Peptidase_S41_CPP"/>
    <property type="match status" value="1"/>
</dbReference>
<dbReference type="AlphaFoldDB" id="B8FJC2"/>
<dbReference type="GO" id="GO:0007165">
    <property type="term" value="P:signal transduction"/>
    <property type="evidence" value="ECO:0007669"/>
    <property type="project" value="TreeGrafter"/>
</dbReference>
<evidence type="ECO:0000256" key="3">
    <source>
        <dbReference type="ARBA" id="ARBA00022801"/>
    </source>
</evidence>
<dbReference type="PANTHER" id="PTHR32060">
    <property type="entry name" value="TAIL-SPECIFIC PROTEASE"/>
    <property type="match status" value="1"/>
</dbReference>
<dbReference type="RefSeq" id="WP_015948640.1">
    <property type="nucleotide sequence ID" value="NC_011768.1"/>
</dbReference>
<keyword evidence="4" id="KW-0720">Serine protease</keyword>
<dbReference type="InterPro" id="IPR001478">
    <property type="entry name" value="PDZ"/>
</dbReference>
<feature type="signal peptide" evidence="5">
    <location>
        <begin position="1"/>
        <end position="26"/>
    </location>
</feature>
<dbReference type="EC" id="3.4.21.102" evidence="7"/>
<feature type="chain" id="PRO_5002871802" evidence="5">
    <location>
        <begin position="27"/>
        <end position="406"/>
    </location>
</feature>
<dbReference type="InterPro" id="IPR005151">
    <property type="entry name" value="Tail-specific_protease"/>
</dbReference>
<dbReference type="HOGENOM" id="CLU_017295_3_2_7"/>
<name>B8FJC2_DESAL</name>
<keyword evidence="3 7" id="KW-0378">Hydrolase</keyword>
<evidence type="ECO:0000313" key="8">
    <source>
        <dbReference type="Proteomes" id="UP000000739"/>
    </source>
</evidence>
<evidence type="ECO:0000256" key="4">
    <source>
        <dbReference type="ARBA" id="ARBA00022825"/>
    </source>
</evidence>
<dbReference type="Gene3D" id="3.90.226.10">
    <property type="entry name" value="2-enoyl-CoA Hydratase, Chain A, domain 1"/>
    <property type="match status" value="1"/>
</dbReference>
<protein>
    <submittedName>
        <fullName evidence="7">C-terminal processing peptidase</fullName>
        <ecNumber evidence="7">3.4.21.102</ecNumber>
    </submittedName>
</protein>
<dbReference type="SUPFAM" id="SSF52096">
    <property type="entry name" value="ClpP/crotonase"/>
    <property type="match status" value="1"/>
</dbReference>
<dbReference type="EMBL" id="CP001322">
    <property type="protein sequence ID" value="ACL05591.1"/>
    <property type="molecule type" value="Genomic_DNA"/>
</dbReference>
<dbReference type="GO" id="GO:0030288">
    <property type="term" value="C:outer membrane-bounded periplasmic space"/>
    <property type="evidence" value="ECO:0007669"/>
    <property type="project" value="TreeGrafter"/>
</dbReference>